<evidence type="ECO:0000313" key="11">
    <source>
        <dbReference type="EMBL" id="SUP41497.1"/>
    </source>
</evidence>
<keyword evidence="6 8" id="KW-0408">Iron</keyword>
<dbReference type="PANTHER" id="PTHR11431">
    <property type="entry name" value="FERRITIN"/>
    <property type="match status" value="1"/>
</dbReference>
<feature type="binding site" evidence="8">
    <location>
        <position position="16"/>
    </location>
    <ligand>
        <name>Fe cation</name>
        <dbReference type="ChEBI" id="CHEBI:24875"/>
        <label>1</label>
    </ligand>
</feature>
<evidence type="ECO:0000256" key="5">
    <source>
        <dbReference type="ARBA" id="ARBA00023002"/>
    </source>
</evidence>
<dbReference type="InterPro" id="IPR008331">
    <property type="entry name" value="Ferritin_DPS_dom"/>
</dbReference>
<dbReference type="GO" id="GO:0008198">
    <property type="term" value="F:ferrous iron binding"/>
    <property type="evidence" value="ECO:0007669"/>
    <property type="project" value="TreeGrafter"/>
</dbReference>
<dbReference type="InterPro" id="IPR041719">
    <property type="entry name" value="Ferritin_prok"/>
</dbReference>
<dbReference type="RefSeq" id="WP_115309824.1">
    <property type="nucleotide sequence ID" value="NZ_UHIO01000001.1"/>
</dbReference>
<dbReference type="EMBL" id="UHIO01000001">
    <property type="protein sequence ID" value="SUP41497.1"/>
    <property type="molecule type" value="Genomic_DNA"/>
</dbReference>
<evidence type="ECO:0000256" key="6">
    <source>
        <dbReference type="ARBA" id="ARBA00023004"/>
    </source>
</evidence>
<keyword evidence="9" id="KW-0963">Cytoplasm</keyword>
<dbReference type="Pfam" id="PF00210">
    <property type="entry name" value="Ferritin"/>
    <property type="match status" value="1"/>
</dbReference>
<dbReference type="PROSITE" id="PS50905">
    <property type="entry name" value="FERRITIN_LIKE"/>
    <property type="match status" value="1"/>
</dbReference>
<name>A0A380NHV3_9FIRM</name>
<feature type="domain" description="Ferritin-like diiron" evidence="10">
    <location>
        <begin position="1"/>
        <end position="144"/>
    </location>
</feature>
<gene>
    <name evidence="11" type="primary">ftnA</name>
    <name evidence="11" type="ORF">NCTC12020_00587</name>
</gene>
<evidence type="ECO:0000313" key="12">
    <source>
        <dbReference type="Proteomes" id="UP000255367"/>
    </source>
</evidence>
<dbReference type="SUPFAM" id="SSF47240">
    <property type="entry name" value="Ferritin-like"/>
    <property type="match status" value="1"/>
</dbReference>
<dbReference type="InterPro" id="IPR012347">
    <property type="entry name" value="Ferritin-like"/>
</dbReference>
<sequence length="162" mass="18473">MNKNIAKALNEQVIFEFNSAYLYLALSLAMADARFKGLSAWLRLQYQEEMDHAFKIIDYLESRNATTTLGDIKAQAVEVSDPLKVAEMVYNHEQVITGKINDLYALATEEKDYATVNFLNWFITEQVEEEASARDLVDEFTFAGDSRASQLFVDARLGNRQQ</sequence>
<dbReference type="GO" id="GO:0005829">
    <property type="term" value="C:cytosol"/>
    <property type="evidence" value="ECO:0007669"/>
    <property type="project" value="TreeGrafter"/>
</dbReference>
<dbReference type="InterPro" id="IPR001519">
    <property type="entry name" value="Ferritin"/>
</dbReference>
<dbReference type="CDD" id="cd01055">
    <property type="entry name" value="Nonheme_Ferritin"/>
    <property type="match status" value="1"/>
</dbReference>
<dbReference type="GO" id="GO:0008199">
    <property type="term" value="F:ferric iron binding"/>
    <property type="evidence" value="ECO:0007669"/>
    <property type="project" value="InterPro"/>
</dbReference>
<evidence type="ECO:0000256" key="7">
    <source>
        <dbReference type="ARBA" id="ARBA00048035"/>
    </source>
</evidence>
<keyword evidence="12" id="KW-1185">Reference proteome</keyword>
<evidence type="ECO:0000256" key="8">
    <source>
        <dbReference type="PIRSR" id="PIRSR601519-1"/>
    </source>
</evidence>
<feature type="binding site" evidence="8">
    <location>
        <position position="52"/>
    </location>
    <ligand>
        <name>Fe cation</name>
        <dbReference type="ChEBI" id="CHEBI:24875"/>
        <label>1</label>
    </ligand>
</feature>
<dbReference type="OrthoDB" id="9801481at2"/>
<dbReference type="InterPro" id="IPR009040">
    <property type="entry name" value="Ferritin-like_diiron"/>
</dbReference>
<accession>A0A380NHV3</accession>
<comment type="similarity">
    <text evidence="2 9">Belongs to the ferritin family. Prokaryotic subfamily.</text>
</comment>
<evidence type="ECO:0000256" key="3">
    <source>
        <dbReference type="ARBA" id="ARBA00022434"/>
    </source>
</evidence>
<dbReference type="EC" id="1.16.3.2" evidence="9"/>
<evidence type="ECO:0000256" key="2">
    <source>
        <dbReference type="ARBA" id="ARBA00006950"/>
    </source>
</evidence>
<feature type="binding site" evidence="8">
    <location>
        <position position="49"/>
    </location>
    <ligand>
        <name>Fe cation</name>
        <dbReference type="ChEBI" id="CHEBI:24875"/>
        <label>1</label>
    </ligand>
</feature>
<proteinExistence type="inferred from homology"/>
<dbReference type="GO" id="GO:0042802">
    <property type="term" value="F:identical protein binding"/>
    <property type="evidence" value="ECO:0007669"/>
    <property type="project" value="UniProtKB-ARBA"/>
</dbReference>
<comment type="subcellular location">
    <subcellularLocation>
        <location evidence="9">Cytoplasm</location>
    </subcellularLocation>
</comment>
<dbReference type="Gene3D" id="1.20.1260.10">
    <property type="match status" value="1"/>
</dbReference>
<feature type="binding site" evidence="8">
    <location>
        <position position="93"/>
    </location>
    <ligand>
        <name>Fe cation</name>
        <dbReference type="ChEBI" id="CHEBI:24875"/>
        <label>1</label>
    </ligand>
</feature>
<dbReference type="FunFam" id="1.20.1260.10:FF:000001">
    <property type="entry name" value="Non-heme ferritin"/>
    <property type="match status" value="1"/>
</dbReference>
<comment type="function">
    <text evidence="1 9">Iron-storage protein.</text>
</comment>
<reference evidence="11 12" key="1">
    <citation type="submission" date="2018-06" db="EMBL/GenBank/DDBJ databases">
        <authorList>
            <consortium name="Pathogen Informatics"/>
            <person name="Doyle S."/>
        </authorList>
    </citation>
    <scope>NUCLEOTIDE SEQUENCE [LARGE SCALE GENOMIC DNA]</scope>
    <source>
        <strain evidence="11 12">NCTC12020</strain>
    </source>
</reference>
<dbReference type="Proteomes" id="UP000255367">
    <property type="component" value="Unassembled WGS sequence"/>
</dbReference>
<keyword evidence="4 8" id="KW-0479">Metal-binding</keyword>
<dbReference type="InterPro" id="IPR009078">
    <property type="entry name" value="Ferritin-like_SF"/>
</dbReference>
<dbReference type="AlphaFoldDB" id="A0A380NHV3"/>
<comment type="catalytic activity">
    <reaction evidence="7 9">
        <text>4 Fe(2+) + O2 + 6 H2O = 4 iron(III) oxide-hydroxide + 12 H(+)</text>
        <dbReference type="Rhea" id="RHEA:11972"/>
        <dbReference type="ChEBI" id="CHEBI:15377"/>
        <dbReference type="ChEBI" id="CHEBI:15378"/>
        <dbReference type="ChEBI" id="CHEBI:15379"/>
        <dbReference type="ChEBI" id="CHEBI:29033"/>
        <dbReference type="ChEBI" id="CHEBI:78619"/>
        <dbReference type="EC" id="1.16.3.2"/>
    </reaction>
</comment>
<evidence type="ECO:0000259" key="10">
    <source>
        <dbReference type="PROSITE" id="PS50905"/>
    </source>
</evidence>
<organism evidence="11 12">
    <name type="scientific">Veillonella criceti</name>
    <dbReference type="NCBI Taxonomy" id="103891"/>
    <lineage>
        <taxon>Bacteria</taxon>
        <taxon>Bacillati</taxon>
        <taxon>Bacillota</taxon>
        <taxon>Negativicutes</taxon>
        <taxon>Veillonellales</taxon>
        <taxon>Veillonellaceae</taxon>
        <taxon>Veillonella</taxon>
    </lineage>
</organism>
<keyword evidence="3 9" id="KW-0409">Iron storage</keyword>
<dbReference type="GO" id="GO:0004322">
    <property type="term" value="F:ferroxidase activity"/>
    <property type="evidence" value="ECO:0007669"/>
    <property type="project" value="TreeGrafter"/>
</dbReference>
<dbReference type="GO" id="GO:0006879">
    <property type="term" value="P:intracellular iron ion homeostasis"/>
    <property type="evidence" value="ECO:0007669"/>
    <property type="project" value="UniProtKB-KW"/>
</dbReference>
<dbReference type="PANTHER" id="PTHR11431:SF127">
    <property type="entry name" value="BACTERIAL NON-HEME FERRITIN"/>
    <property type="match status" value="1"/>
</dbReference>
<protein>
    <recommendedName>
        <fullName evidence="9">Ferritin</fullName>
        <ecNumber evidence="9">1.16.3.2</ecNumber>
    </recommendedName>
</protein>
<keyword evidence="5 11" id="KW-0560">Oxidoreductase</keyword>
<feature type="binding site" evidence="8">
    <location>
        <position position="126"/>
    </location>
    <ligand>
        <name>Fe cation</name>
        <dbReference type="ChEBI" id="CHEBI:24875"/>
        <label>1</label>
    </ligand>
</feature>
<evidence type="ECO:0000256" key="9">
    <source>
        <dbReference type="RuleBase" id="RU361145"/>
    </source>
</evidence>
<evidence type="ECO:0000256" key="1">
    <source>
        <dbReference type="ARBA" id="ARBA00002485"/>
    </source>
</evidence>
<dbReference type="GO" id="GO:0006826">
    <property type="term" value="P:iron ion transport"/>
    <property type="evidence" value="ECO:0007669"/>
    <property type="project" value="InterPro"/>
</dbReference>
<evidence type="ECO:0000256" key="4">
    <source>
        <dbReference type="ARBA" id="ARBA00022723"/>
    </source>
</evidence>